<dbReference type="Proteomes" id="UP001619887">
    <property type="component" value="Unassembled WGS sequence"/>
</dbReference>
<evidence type="ECO:0000313" key="2">
    <source>
        <dbReference type="EMBL" id="KAL3059568.1"/>
    </source>
</evidence>
<protein>
    <submittedName>
        <fullName evidence="2">Uncharacterized protein</fullName>
    </submittedName>
</protein>
<reference evidence="2 3" key="2">
    <citation type="journal article" date="2024" name="G3 (Bethesda)">
        <title>The genome of the cryopelagic Antarctic bald notothen, Trematomus borchgrevinki.</title>
        <authorList>
            <person name="Rayamajhi N."/>
            <person name="Rivera-Colon A.G."/>
            <person name="Minhas B.F."/>
            <person name="Cheng C.C."/>
            <person name="Catchen J.M."/>
        </authorList>
    </citation>
    <scope>NUCLEOTIDE SEQUENCE [LARGE SCALE GENOMIC DNA]</scope>
    <source>
        <strain evidence="2">AGRC-2024</strain>
    </source>
</reference>
<comment type="caution">
    <text evidence="2">The sequence shown here is derived from an EMBL/GenBank/DDBJ whole genome shotgun (WGS) entry which is preliminary data.</text>
</comment>
<reference evidence="2 3" key="1">
    <citation type="journal article" date="2022" name="G3 (Bethesda)">
        <title>Evaluating Illumina-, Nanopore-, and PacBio-based genome assembly strategies with the bald notothen, Trematomus borchgrevinki.</title>
        <authorList>
            <person name="Rayamajhi N."/>
            <person name="Cheng C.C."/>
            <person name="Catchen J.M."/>
        </authorList>
    </citation>
    <scope>NUCLEOTIDE SEQUENCE [LARGE SCALE GENOMIC DNA]</scope>
    <source>
        <strain evidence="2">AGRC-2024</strain>
    </source>
</reference>
<dbReference type="EMBL" id="JBIYXZ010002073">
    <property type="protein sequence ID" value="KAL3059568.1"/>
    <property type="molecule type" value="Genomic_DNA"/>
</dbReference>
<proteinExistence type="predicted"/>
<gene>
    <name evidence="2" type="ORF">OYC64_014222</name>
</gene>
<accession>A0ABD2H2F3</accession>
<dbReference type="AlphaFoldDB" id="A0ABD2H2F3"/>
<organism evidence="2 3">
    <name type="scientific">Pagothenia borchgrevinki</name>
    <name type="common">Bald rockcod</name>
    <name type="synonym">Trematomus borchgrevinki</name>
    <dbReference type="NCBI Taxonomy" id="8213"/>
    <lineage>
        <taxon>Eukaryota</taxon>
        <taxon>Metazoa</taxon>
        <taxon>Chordata</taxon>
        <taxon>Craniata</taxon>
        <taxon>Vertebrata</taxon>
        <taxon>Euteleostomi</taxon>
        <taxon>Actinopterygii</taxon>
        <taxon>Neopterygii</taxon>
        <taxon>Teleostei</taxon>
        <taxon>Neoteleostei</taxon>
        <taxon>Acanthomorphata</taxon>
        <taxon>Eupercaria</taxon>
        <taxon>Perciformes</taxon>
        <taxon>Notothenioidei</taxon>
        <taxon>Nototheniidae</taxon>
        <taxon>Pagothenia</taxon>
    </lineage>
</organism>
<evidence type="ECO:0000313" key="3">
    <source>
        <dbReference type="Proteomes" id="UP001619887"/>
    </source>
</evidence>
<feature type="region of interest" description="Disordered" evidence="1">
    <location>
        <begin position="46"/>
        <end position="71"/>
    </location>
</feature>
<sequence>MIIIEEGNVLKEVLRNSAKEKLTEEIKKKILAKEWKEPFDVAKELIDPTKPVEGTPPPTPLASGSQKKPEPEEFEMVVAQQSKNEPLFPVHLILKKSVVPVTVPVTVPVPTTPADNLGGTP</sequence>
<name>A0ABD2H2F3_PAGBO</name>
<evidence type="ECO:0000256" key="1">
    <source>
        <dbReference type="SAM" id="MobiDB-lite"/>
    </source>
</evidence>
<keyword evidence="3" id="KW-1185">Reference proteome</keyword>